<protein>
    <recommendedName>
        <fullName evidence="4">Protein involved in plasmid replication-relaxation</fullName>
    </recommendedName>
</protein>
<accession>A0A7K1V3Y3</accession>
<feature type="region of interest" description="Disordered" evidence="1">
    <location>
        <begin position="1"/>
        <end position="82"/>
    </location>
</feature>
<reference evidence="2 3" key="1">
    <citation type="submission" date="2019-12" db="EMBL/GenBank/DDBJ databases">
        <title>Nocardia sp. nov. ET3-3 isolated from soil.</title>
        <authorList>
            <person name="Kanchanasin P."/>
            <person name="Tanasupawat S."/>
            <person name="Yuki M."/>
            <person name="Kudo T."/>
        </authorList>
    </citation>
    <scope>NUCLEOTIDE SEQUENCE [LARGE SCALE GENOMIC DNA]</scope>
    <source>
        <strain evidence="2 3">ET3-3</strain>
    </source>
</reference>
<feature type="compositionally biased region" description="Basic residues" evidence="1">
    <location>
        <begin position="65"/>
        <end position="77"/>
    </location>
</feature>
<evidence type="ECO:0000313" key="3">
    <source>
        <dbReference type="Proteomes" id="UP000466794"/>
    </source>
</evidence>
<name>A0A7K1V3Y3_9NOCA</name>
<gene>
    <name evidence="2" type="ORF">GPX89_29420</name>
</gene>
<proteinExistence type="predicted"/>
<feature type="compositionally biased region" description="Polar residues" evidence="1">
    <location>
        <begin position="413"/>
        <end position="422"/>
    </location>
</feature>
<dbReference type="InterPro" id="IPR025855">
    <property type="entry name" value="Replic_Relax"/>
</dbReference>
<keyword evidence="3" id="KW-1185">Reference proteome</keyword>
<feature type="region of interest" description="Disordered" evidence="1">
    <location>
        <begin position="358"/>
        <end position="428"/>
    </location>
</feature>
<dbReference type="AlphaFoldDB" id="A0A7K1V3Y3"/>
<evidence type="ECO:0000256" key="1">
    <source>
        <dbReference type="SAM" id="MobiDB-lite"/>
    </source>
</evidence>
<feature type="compositionally biased region" description="Low complexity" evidence="1">
    <location>
        <begin position="21"/>
        <end position="33"/>
    </location>
</feature>
<dbReference type="Pfam" id="PF13814">
    <property type="entry name" value="Replic_Relax"/>
    <property type="match status" value="1"/>
</dbReference>
<evidence type="ECO:0008006" key="4">
    <source>
        <dbReference type="Google" id="ProtNLM"/>
    </source>
</evidence>
<comment type="caution">
    <text evidence="2">The sequence shown here is derived from an EMBL/GenBank/DDBJ whole genome shotgun (WGS) entry which is preliminary data.</text>
</comment>
<dbReference type="Proteomes" id="UP000466794">
    <property type="component" value="Unassembled WGS sequence"/>
</dbReference>
<evidence type="ECO:0000313" key="2">
    <source>
        <dbReference type="EMBL" id="MVU81350.1"/>
    </source>
</evidence>
<organism evidence="2 3">
    <name type="scientific">Nocardia terrae</name>
    <dbReference type="NCBI Taxonomy" id="2675851"/>
    <lineage>
        <taxon>Bacteria</taxon>
        <taxon>Bacillati</taxon>
        <taxon>Actinomycetota</taxon>
        <taxon>Actinomycetes</taxon>
        <taxon>Mycobacteriales</taxon>
        <taxon>Nocardiaceae</taxon>
        <taxon>Nocardia</taxon>
    </lineage>
</organism>
<dbReference type="EMBL" id="WRPP01000006">
    <property type="protein sequence ID" value="MVU81350.1"/>
    <property type="molecule type" value="Genomic_DNA"/>
</dbReference>
<feature type="compositionally biased region" description="Basic residues" evidence="1">
    <location>
        <begin position="395"/>
        <end position="412"/>
    </location>
</feature>
<sequence>MTGHDDRSPALGSADGGAGGSASARRPIAAAPNAEHDVSIRAAQPHDPGVGSKSRLSINTGGSSRRGRRGGRTVHRGGHPDAGPWFRLLDRDRRLLGLLAEHKVLTTDQIASLEFSSVRRAQDRLAKLREMGMLFAFRESLYGGGTSQTRHALGYSGARLIAAQSGEKPPTPAAHALSLERLACSPTLGHRLGVNGFFAALAAHRNPAATVLEGLTQWWSERQCADQFWTAFERDPQIRPDGYGCWEQDGHAVRFFLEYDTGTETLSTLAAKLTDYQSFPTDRFGILLFSLHSTRRESGLRTALRRTLGSSNPGMVIATTARDLTHPDGPAGPVWALWAGRGGDTVTERLRLTELPERGPRIPHHSSGGQPYNEAAFDHYDPRSTTYSSPLSHGLPRRICPRPHPRSTRPTKRASSNWTTHPRTGRDRSLRSVAVLANSDVDHRPTVTPSNAVEIRWYRRKLTSPGGVSRCFSASAERTILPIPGCRTRPVGLASRILWTGWP</sequence>